<dbReference type="PANTHER" id="PTHR30546:SF23">
    <property type="entry name" value="FLAVOPROTEIN-LIKE PROTEIN YCP4-RELATED"/>
    <property type="match status" value="1"/>
</dbReference>
<protein>
    <recommendedName>
        <fullName evidence="1">Flavodoxin-like domain-containing protein</fullName>
    </recommendedName>
</protein>
<dbReference type="GO" id="GO:0010181">
    <property type="term" value="F:FMN binding"/>
    <property type="evidence" value="ECO:0007669"/>
    <property type="project" value="InterPro"/>
</dbReference>
<dbReference type="InterPro" id="IPR008254">
    <property type="entry name" value="Flavodoxin/NO_synth"/>
</dbReference>
<accession>A0A382FRK8</accession>
<dbReference type="GO" id="GO:0016020">
    <property type="term" value="C:membrane"/>
    <property type="evidence" value="ECO:0007669"/>
    <property type="project" value="TreeGrafter"/>
</dbReference>
<dbReference type="FunFam" id="3.40.50.360:FF:000069">
    <property type="entry name" value="Flavodoxin"/>
    <property type="match status" value="1"/>
</dbReference>
<proteinExistence type="predicted"/>
<dbReference type="InterPro" id="IPR029039">
    <property type="entry name" value="Flavoprotein-like_sf"/>
</dbReference>
<name>A0A382FRK8_9ZZZZ</name>
<dbReference type="GO" id="GO:0003955">
    <property type="term" value="F:NAD(P)H dehydrogenase (quinone) activity"/>
    <property type="evidence" value="ECO:0007669"/>
    <property type="project" value="TreeGrafter"/>
</dbReference>
<evidence type="ECO:0000313" key="2">
    <source>
        <dbReference type="EMBL" id="SVB65014.1"/>
    </source>
</evidence>
<dbReference type="PROSITE" id="PS50902">
    <property type="entry name" value="FLAVODOXIN_LIKE"/>
    <property type="match status" value="1"/>
</dbReference>
<feature type="domain" description="Flavodoxin-like" evidence="1">
    <location>
        <begin position="6"/>
        <end position="161"/>
    </location>
</feature>
<dbReference type="AlphaFoldDB" id="A0A382FRK8"/>
<dbReference type="Pfam" id="PF00258">
    <property type="entry name" value="Flavodoxin_1"/>
    <property type="match status" value="1"/>
</dbReference>
<dbReference type="PANTHER" id="PTHR30546">
    <property type="entry name" value="FLAVODOXIN-RELATED PROTEIN WRBA-RELATED"/>
    <property type="match status" value="1"/>
</dbReference>
<dbReference type="SUPFAM" id="SSF52218">
    <property type="entry name" value="Flavoproteins"/>
    <property type="match status" value="1"/>
</dbReference>
<dbReference type="Gene3D" id="3.40.50.360">
    <property type="match status" value="1"/>
</dbReference>
<dbReference type="EMBL" id="UINC01051180">
    <property type="protein sequence ID" value="SVB65014.1"/>
    <property type="molecule type" value="Genomic_DNA"/>
</dbReference>
<sequence length="190" mass="20907">MEQSKILVLFDSATGNVMQMAELVGEGAVLVSDTEVRVRSVEEAKASDVKWCDGLAVGSPTNMGVLSWKMKRFWDEEMIDSWMKVDGKIACAFSSAGGWGGGMELACQSIHTVLMNYGFLVFGVTEYAGRKMTGHYGVVACKAPRELEVQESCKLLGRRLAEWTALYVHGRKDQHPDAKDIPRLTPADVE</sequence>
<reference evidence="2" key="1">
    <citation type="submission" date="2018-05" db="EMBL/GenBank/DDBJ databases">
        <authorList>
            <person name="Lanie J.A."/>
            <person name="Ng W.-L."/>
            <person name="Kazmierczak K.M."/>
            <person name="Andrzejewski T.M."/>
            <person name="Davidsen T.M."/>
            <person name="Wayne K.J."/>
            <person name="Tettelin H."/>
            <person name="Glass J.I."/>
            <person name="Rusch D."/>
            <person name="Podicherti R."/>
            <person name="Tsui H.-C.T."/>
            <person name="Winkler M.E."/>
        </authorList>
    </citation>
    <scope>NUCLEOTIDE SEQUENCE</scope>
</reference>
<gene>
    <name evidence="2" type="ORF">METZ01_LOCUS217868</name>
</gene>
<organism evidence="2">
    <name type="scientific">marine metagenome</name>
    <dbReference type="NCBI Taxonomy" id="408172"/>
    <lineage>
        <taxon>unclassified sequences</taxon>
        <taxon>metagenomes</taxon>
        <taxon>ecological metagenomes</taxon>
    </lineage>
</organism>
<evidence type="ECO:0000259" key="1">
    <source>
        <dbReference type="PROSITE" id="PS50902"/>
    </source>
</evidence>